<protein>
    <submittedName>
        <fullName evidence="2">Uncharacterized protein</fullName>
    </submittedName>
</protein>
<keyword evidence="1" id="KW-0472">Membrane</keyword>
<dbReference type="Proteomes" id="UP001321520">
    <property type="component" value="Chromosome"/>
</dbReference>
<proteinExistence type="predicted"/>
<evidence type="ECO:0000256" key="1">
    <source>
        <dbReference type="SAM" id="Phobius"/>
    </source>
</evidence>
<keyword evidence="1" id="KW-1133">Transmembrane helix</keyword>
<organism evidence="2 3">
    <name type="scientific">Microbulbifer spongiae</name>
    <dbReference type="NCBI Taxonomy" id="2944933"/>
    <lineage>
        <taxon>Bacteria</taxon>
        <taxon>Pseudomonadati</taxon>
        <taxon>Pseudomonadota</taxon>
        <taxon>Gammaproteobacteria</taxon>
        <taxon>Cellvibrionales</taxon>
        <taxon>Microbulbiferaceae</taxon>
        <taxon>Microbulbifer</taxon>
    </lineage>
</organism>
<dbReference type="RefSeq" id="WP_301414065.1">
    <property type="nucleotide sequence ID" value="NZ_CP098023.1"/>
</dbReference>
<name>A0ABY9E5N5_9GAMM</name>
<feature type="transmembrane region" description="Helical" evidence="1">
    <location>
        <begin position="74"/>
        <end position="97"/>
    </location>
</feature>
<evidence type="ECO:0000313" key="2">
    <source>
        <dbReference type="EMBL" id="WKD48338.1"/>
    </source>
</evidence>
<evidence type="ECO:0000313" key="3">
    <source>
        <dbReference type="Proteomes" id="UP001321520"/>
    </source>
</evidence>
<reference evidence="2 3" key="1">
    <citation type="submission" date="2022-05" db="EMBL/GenBank/DDBJ databases">
        <title>Microbulbifer sp. nov., isolated from sponge.</title>
        <authorList>
            <person name="Gao L."/>
        </authorList>
    </citation>
    <scope>NUCLEOTIDE SEQUENCE [LARGE SCALE GENOMIC DNA]</scope>
    <source>
        <strain evidence="2 3">MI-G</strain>
    </source>
</reference>
<keyword evidence="3" id="KW-1185">Reference proteome</keyword>
<gene>
    <name evidence="2" type="ORF">M8T91_10365</name>
</gene>
<dbReference type="EMBL" id="CP098023">
    <property type="protein sequence ID" value="WKD48338.1"/>
    <property type="molecule type" value="Genomic_DNA"/>
</dbReference>
<sequence>MSATVLASAGKFVLGGLLDFFKHRREVKAEQRRGELALKKAANNARIARAQSGDDHAAAMDLESAGQRGWKDDYLLLLTTLPMVLLFAAPLFELVMATHYQRGDLQRAVQAGFSALKATPEFYWWGLGAVYIDTFGFRRMLRTAVETWAGQRMFGKRPPSS</sequence>
<accession>A0ABY9E5N5</accession>
<keyword evidence="1" id="KW-0812">Transmembrane</keyword>